<keyword evidence="2" id="KW-1185">Reference proteome</keyword>
<accession>A0ABY9GLP6</accession>
<evidence type="ECO:0000313" key="2">
    <source>
        <dbReference type="Proteomes" id="UP001230768"/>
    </source>
</evidence>
<dbReference type="Proteomes" id="UP001230768">
    <property type="component" value="Chromosome"/>
</dbReference>
<name>A0ABY9GLP6_9PSED</name>
<proteinExistence type="predicted"/>
<evidence type="ECO:0008006" key="3">
    <source>
        <dbReference type="Google" id="ProtNLM"/>
    </source>
</evidence>
<dbReference type="RefSeq" id="WP_305422233.1">
    <property type="nucleotide sequence ID" value="NZ_CP117430.1"/>
</dbReference>
<sequence>MRIVTSTLSFAKATQTELDHYKDRPLPQLALTLTPLDLVSTNSSGVNRVYGQPSLPEALNQAWQQNIHKRQLYFALSKLINGHRSSIQRNALLPPNDASSGCQPPGDARMGLSLTLVDTLLEDIQRFCEQLPGGDELHAPCQTVLQQARRVRAAWTESLPIPGPDAEDGGEMSHGGGGAIVVDVDEAIHGLYAAMSYAVQAMKGGAKETAREFAEEARLLGSVPVEWLREQGTPHGMADLALGAAVGGVLLPFSILAMKAGVEEVNGARAEHTRLHTLKNHLRESLGNLRTSTAPPLSAAVAQPLDLRRLQIEQQLAEHDFNVEQNREGGMVGAFSLASGTTIAAKVLLDVGSKVAHVATSGAEVAVAATAAAGIAGTVVLGPLAAGSAMGLGAYILHKSATKARVFAAERALTLEALESVLIESSQPAVQRYHDFLQKKLDQHEHFFNEYRDWNKGFLAGSGIYTLGTLTKVGVVAAAGAGLVAVAEPVTLATVIALGALGGAVMGVSSQQFISGHGRHHRYEKYSKDDDLELDRHFLAAADLLCLSDKQCTPLTGLEMRADFHRHIYQREEARQDLLEKVAEDTGKSFKGRYTYTADTEATRAKRGEKPSKGHVFKTALGQRKDNTTARFAAALAFGGGLASGRTRGALEDARKSWNDQRSVLSKTHLAAWLNTHDVDSFLKPMLDQQVELMEQRAELKIRTYAAVKSLSTAYRGFDGEMENGRQFRQVLLELDRDLEKDARFYQQLSDVRDSLETPAHDDEERSRRLTRFVLLQQGRCFDPAASAEPLSAAHASLAKHLLEEAPSRYRDLRGQLIETELEATRLRRHFENVVRRSQTEPALLPAMT</sequence>
<protein>
    <recommendedName>
        <fullName evidence="3">Type III secretion system effector protein</fullName>
    </recommendedName>
</protein>
<dbReference type="EMBL" id="CP117430">
    <property type="protein sequence ID" value="WLI16568.1"/>
    <property type="molecule type" value="Genomic_DNA"/>
</dbReference>
<gene>
    <name evidence="1" type="ORF">PSH88_20055</name>
</gene>
<organism evidence="1 2">
    <name type="scientific">Pseudomonas wuhanensis</name>
    <dbReference type="NCBI Taxonomy" id="2954098"/>
    <lineage>
        <taxon>Bacteria</taxon>
        <taxon>Pseudomonadati</taxon>
        <taxon>Pseudomonadota</taxon>
        <taxon>Gammaproteobacteria</taxon>
        <taxon>Pseudomonadales</taxon>
        <taxon>Pseudomonadaceae</taxon>
        <taxon>Pseudomonas</taxon>
    </lineage>
</organism>
<reference evidence="1 2" key="1">
    <citation type="submission" date="2023-02" db="EMBL/GenBank/DDBJ databases">
        <title>Evolution of Hrp T3SS in non-pathogenic Pseudomonas fluorescens.</title>
        <authorList>
            <person name="Liao K."/>
            <person name="Wei H."/>
            <person name="Gu Y."/>
        </authorList>
    </citation>
    <scope>NUCLEOTIDE SEQUENCE [LARGE SCALE GENOMIC DNA]</scope>
    <source>
        <strain evidence="1 2">FP607</strain>
    </source>
</reference>
<evidence type="ECO:0000313" key="1">
    <source>
        <dbReference type="EMBL" id="WLI16568.1"/>
    </source>
</evidence>